<proteinExistence type="inferred from homology"/>
<evidence type="ECO:0000313" key="5">
    <source>
        <dbReference type="EMBL" id="QBK92968.1"/>
    </source>
</evidence>
<keyword evidence="1 4" id="KW-0645">Protease</keyword>
<evidence type="ECO:0000256" key="3">
    <source>
        <dbReference type="ARBA" id="ARBA00022807"/>
    </source>
</evidence>
<comment type="similarity">
    <text evidence="4">Belongs to the peptidase C1 family.</text>
</comment>
<dbReference type="Pfam" id="PF03051">
    <property type="entry name" value="Peptidase_C1_2"/>
    <property type="match status" value="1"/>
</dbReference>
<dbReference type="CDD" id="cd00585">
    <property type="entry name" value="Peptidase_C1B"/>
    <property type="match status" value="1"/>
</dbReference>
<dbReference type="PIRSF" id="PIRSF005700">
    <property type="entry name" value="PepC"/>
    <property type="match status" value="1"/>
</dbReference>
<keyword evidence="5" id="KW-0031">Aminopeptidase</keyword>
<dbReference type="GO" id="GO:0006508">
    <property type="term" value="P:proteolysis"/>
    <property type="evidence" value="ECO:0007669"/>
    <property type="project" value="UniProtKB-KW"/>
</dbReference>
<keyword evidence="2 4" id="KW-0378">Hydrolase</keyword>
<reference evidence="5" key="1">
    <citation type="journal article" date="2019" name="MBio">
        <title>Virus Genomes from Deep Sea Sediments Expand the Ocean Megavirome and Support Independent Origins of Viral Gigantism.</title>
        <authorList>
            <person name="Backstrom D."/>
            <person name="Yutin N."/>
            <person name="Jorgensen S.L."/>
            <person name="Dharamshi J."/>
            <person name="Homa F."/>
            <person name="Zaremba-Niedwiedzka K."/>
            <person name="Spang A."/>
            <person name="Wolf Y.I."/>
            <person name="Koonin E.V."/>
            <person name="Ettema T.J."/>
        </authorList>
    </citation>
    <scope>NUCLEOTIDE SEQUENCE</scope>
</reference>
<evidence type="ECO:0000256" key="1">
    <source>
        <dbReference type="ARBA" id="ARBA00022670"/>
    </source>
</evidence>
<evidence type="ECO:0000256" key="2">
    <source>
        <dbReference type="ARBA" id="ARBA00022801"/>
    </source>
</evidence>
<sequence>MSEHISPEKLGQFKAKFENNAWNRVMQNVISKNNIEDLVINRDQVSKDQKIFSKQLEPRVKVTDQKASGRCWLFAALSVVRRKVIKKYNLDPGFELSQSYLFFWDKLEKMNFNLECIMELHELDINSRLVNKILCDPVSDGGQWDMFVNLVHKYGVVPKSAFDETYHSDNSRSMNSLLITKFKEAALKVRALMKKSEKEARKYKEDFIQFVYDTLRKMLGTPPTHFVWEYIDKDKKYYRVEVNSPQQFFSENVSLILDDYVCLIHDPRSEHNYYKLYTVQYLGNVLGGHPVKYLNVPIESMKDVTLASLKGDDAVWFGNDVGKEKFNKVMRCGIKQYGELLGTTFNMSKEDRLNTGDSVMTHAMVFSGFNLVKSERKEFVSRLEVENSWGKKFGDDDDGYYTMSIDWFTEYVYEVVIHKKYATSEMMTALESKNITVLPPWDPYGALAL</sequence>
<dbReference type="InterPro" id="IPR038765">
    <property type="entry name" value="Papain-like_cys_pep_sf"/>
</dbReference>
<gene>
    <name evidence="5" type="ORF">LCPAC403_01020</name>
</gene>
<dbReference type="InterPro" id="IPR000169">
    <property type="entry name" value="Pept_cys_AS"/>
</dbReference>
<dbReference type="EMBL" id="MK500588">
    <property type="protein sequence ID" value="QBK92968.1"/>
    <property type="molecule type" value="Genomic_DNA"/>
</dbReference>
<dbReference type="Gene3D" id="3.90.70.10">
    <property type="entry name" value="Cysteine proteinases"/>
    <property type="match status" value="1"/>
</dbReference>
<dbReference type="GO" id="GO:0070005">
    <property type="term" value="F:cysteine-type aminopeptidase activity"/>
    <property type="evidence" value="ECO:0007669"/>
    <property type="project" value="InterPro"/>
</dbReference>
<dbReference type="InterPro" id="IPR004134">
    <property type="entry name" value="Peptidase_C1B"/>
</dbReference>
<dbReference type="GO" id="GO:0009636">
    <property type="term" value="P:response to toxic substance"/>
    <property type="evidence" value="ECO:0007669"/>
    <property type="project" value="TreeGrafter"/>
</dbReference>
<organism evidence="5">
    <name type="scientific">Pithovirus LCPAC403</name>
    <dbReference type="NCBI Taxonomy" id="2506596"/>
    <lineage>
        <taxon>Viruses</taxon>
        <taxon>Pithoviruses</taxon>
    </lineage>
</organism>
<dbReference type="PROSITE" id="PS00139">
    <property type="entry name" value="THIOL_PROTEASE_CYS"/>
    <property type="match status" value="1"/>
</dbReference>
<dbReference type="SUPFAM" id="SSF54001">
    <property type="entry name" value="Cysteine proteinases"/>
    <property type="match status" value="1"/>
</dbReference>
<dbReference type="GO" id="GO:0043418">
    <property type="term" value="P:homocysteine catabolic process"/>
    <property type="evidence" value="ECO:0007669"/>
    <property type="project" value="TreeGrafter"/>
</dbReference>
<keyword evidence="3 4" id="KW-0788">Thiol protease</keyword>
<protein>
    <submittedName>
        <fullName evidence="5">Aminopeptidase</fullName>
    </submittedName>
</protein>
<dbReference type="PANTHER" id="PTHR10363">
    <property type="entry name" value="BLEOMYCIN HYDROLASE"/>
    <property type="match status" value="1"/>
</dbReference>
<evidence type="ECO:0000256" key="4">
    <source>
        <dbReference type="PIRNR" id="PIRNR005700"/>
    </source>
</evidence>
<name>A0A481ZAN0_9VIRU</name>
<accession>A0A481ZAN0</accession>
<dbReference type="PANTHER" id="PTHR10363:SF2">
    <property type="entry name" value="BLEOMYCIN HYDROLASE"/>
    <property type="match status" value="1"/>
</dbReference>